<feature type="compositionally biased region" description="Basic and acidic residues" evidence="1">
    <location>
        <begin position="351"/>
        <end position="360"/>
    </location>
</feature>
<evidence type="ECO:0000313" key="3">
    <source>
        <dbReference type="RefSeq" id="XP_030754612.1"/>
    </source>
</evidence>
<dbReference type="OrthoDB" id="6768322at2759"/>
<protein>
    <submittedName>
        <fullName evidence="3">Uncharacterized protein LOC115881317</fullName>
    </submittedName>
</protein>
<name>A0A6J2XSX8_SITOR</name>
<accession>A0A6J2XSX8</accession>
<feature type="compositionally biased region" description="Low complexity" evidence="1">
    <location>
        <begin position="441"/>
        <end position="452"/>
    </location>
</feature>
<sequence length="1619" mass="184739">MNHKPEKNSISSPSEIEKKIRSLRKSKRLKEIDELVRNACKKLDPVMTVLLDNNKNYDHYLTKQEYENVLTASTIIKEVIEIFESSGMKTDIKYLDFELERINLNVNKKGNIFVDTIMLIQLIDLYNILENIKIFVEKIRSSSGINSIVQTTESLTSFDVEEELSDVSDPNKFTLMLTEDDQSIIDMLNQEYFVFPSTTEVDNREKPSDINNVQSANKVVIKCIYNLQEVSKYLGIEKKDVYTVCSRAEVEDVHPHTSERRHSPVHKAKEDTVVVGNKCSCADCMKSRTDGEECEDDKIIICIKGRNQDEGDVKIVIRQCPDCKNSEGKDDSKKRAKPHPPTPDTQSQKSVKLDEKHPSESSKSYKSQPSAASSQHSQSVHDSDSEPHMNEPALGRTRSRESTRSEKSQKSVVIQDEPEYKSKISQPGDLRLAKSDRSVHSTRSSSPVTSIKSEQDQFKEEDKYEEERHAPEPKTETFIQHQAKYSNINLFETTNLCLKTETGQDLIISLTVTLQEFENKKLSLRDIFSEDEYANKGQQYPPDQYPPDQTMVVEDHFIPLERTKVCSSLDFDVTVEDSKMRDKGLKNKNAQIVVKLNDFGIDNLLRACRPAKCCRKSVLNEKMKKCMPYPPSLRSLPLDDSDYDVIHQSLQMSLQKVKNSTNLKKEYYVNHVNPVHTVMYFHIETADPMISSKIKNVKEYFVKEKLNYYINLVKDFKSNAREGIQNKNDNNLLGTYKTTKCCSKYVLNKEIKMLQLGKKHYENVMQISCKNHYSHGINNIHTVMYFQVETNLPGVPTKKRPINKCFVKQKLNYYINLAKDSGCNSKKSKSKYDVLYVDMRDKSDKNIKNEVVKKCSGESSTSRWTKFLNYDEIPIVSKQTVADQNDLFSPLTENQSSDKHLKTKRKTVPRSKIPVFQKHSPQKNGEAKTLETEIYCISLSSLPENKDLASRIMNGIKKSSTIETIEDNAEKLLKIKKDKPLYAQKSVGPSNYSMLSNRSVKHHKKKKKQYYLSRSKSETSLNIRSAQLKNRKNQTLKQKVTKTILDTNYVNSNQNILKSEDLTQLIINCFSELVYNMVSEKILNELRLENVIRNPINEKYCHVQVSTTGQSLMDMYDTAQKSTSASILEIKQYHLNTSFHDLKAKQSQSCIFFIGNNIKNSLICGDLAIQTSRIFGTNVQCQTSQTLVSYKKDLKPEVKRQKHKLFSAIYDGEALTGIPNSCDQLENFIVLFKSLESFTSEVFEKDLSLIDSVQSFESTRHSIHDSLSSSLLKLKETLERYEVVKKEIKQRENINPIEYFVYQMCACNRVQKKPSVVQRILSKTKGLFSSTQCNKRQKTWEPSMIRDTDICQHCGCNILKCHNKNANAAPLSACSCPSETKTEIIQDSKKYRQPCCKTEQNKPKKISRIACEHLAKIKSYVQCSVSSILKKDQLQPCTCPIKNGTDAKGSSNEISKTDQSHDTKDSSTQKCACQKCENFSEDGTCCCSHCQGCLDKSLEAKPNNNDAGILCKCSKEELEKSKSKNNNNAIVNYGIVTIDRDMDETKHENFEQLDTENVDNTNVVLDTVDSNVTSSFFNNDSNNTAAYYVIASPAMMSSLSLESANPFCQYLINMSPVNR</sequence>
<dbReference type="GeneID" id="115881317"/>
<feature type="region of interest" description="Disordered" evidence="1">
    <location>
        <begin position="324"/>
        <end position="478"/>
    </location>
</feature>
<evidence type="ECO:0000256" key="1">
    <source>
        <dbReference type="SAM" id="MobiDB-lite"/>
    </source>
</evidence>
<dbReference type="InParanoid" id="A0A6J2XSX8"/>
<dbReference type="Proteomes" id="UP000504635">
    <property type="component" value="Unplaced"/>
</dbReference>
<feature type="region of interest" description="Disordered" evidence="1">
    <location>
        <begin position="1445"/>
        <end position="1466"/>
    </location>
</feature>
<feature type="compositionally biased region" description="Basic and acidic residues" evidence="1">
    <location>
        <begin position="398"/>
        <end position="409"/>
    </location>
</feature>
<feature type="compositionally biased region" description="Basic and acidic residues" evidence="1">
    <location>
        <begin position="379"/>
        <end position="389"/>
    </location>
</feature>
<keyword evidence="2" id="KW-1185">Reference proteome</keyword>
<dbReference type="KEGG" id="soy:115881317"/>
<feature type="compositionally biased region" description="Low complexity" evidence="1">
    <location>
        <begin position="361"/>
        <end position="378"/>
    </location>
</feature>
<dbReference type="RefSeq" id="XP_030754612.1">
    <property type="nucleotide sequence ID" value="XM_030898752.1"/>
</dbReference>
<organism evidence="2 3">
    <name type="scientific">Sitophilus oryzae</name>
    <name type="common">Rice weevil</name>
    <name type="synonym">Curculio oryzae</name>
    <dbReference type="NCBI Taxonomy" id="7048"/>
    <lineage>
        <taxon>Eukaryota</taxon>
        <taxon>Metazoa</taxon>
        <taxon>Ecdysozoa</taxon>
        <taxon>Arthropoda</taxon>
        <taxon>Hexapoda</taxon>
        <taxon>Insecta</taxon>
        <taxon>Pterygota</taxon>
        <taxon>Neoptera</taxon>
        <taxon>Endopterygota</taxon>
        <taxon>Coleoptera</taxon>
        <taxon>Polyphaga</taxon>
        <taxon>Cucujiformia</taxon>
        <taxon>Curculionidae</taxon>
        <taxon>Dryophthorinae</taxon>
        <taxon>Sitophilus</taxon>
    </lineage>
</organism>
<feature type="compositionally biased region" description="Basic and acidic residues" evidence="1">
    <location>
        <begin position="1455"/>
        <end position="1466"/>
    </location>
</feature>
<feature type="region of interest" description="Disordered" evidence="1">
    <location>
        <begin position="986"/>
        <end position="1005"/>
    </location>
</feature>
<feature type="compositionally biased region" description="Polar residues" evidence="1">
    <location>
        <begin position="987"/>
        <end position="998"/>
    </location>
</feature>
<reference evidence="3" key="1">
    <citation type="submission" date="2025-08" db="UniProtKB">
        <authorList>
            <consortium name="RefSeq"/>
        </authorList>
    </citation>
    <scope>IDENTIFICATION</scope>
    <source>
        <tissue evidence="3">Gonads</tissue>
    </source>
</reference>
<proteinExistence type="predicted"/>
<gene>
    <name evidence="3" type="primary">LOC115881317</name>
</gene>
<evidence type="ECO:0000313" key="2">
    <source>
        <dbReference type="Proteomes" id="UP000504635"/>
    </source>
</evidence>
<feature type="compositionally biased region" description="Basic and acidic residues" evidence="1">
    <location>
        <begin position="453"/>
        <end position="475"/>
    </location>
</feature>
<feature type="compositionally biased region" description="Basic and acidic residues" evidence="1">
    <location>
        <begin position="324"/>
        <end position="333"/>
    </location>
</feature>